<feature type="domain" description="HTH cro/C1-type" evidence="1">
    <location>
        <begin position="28"/>
        <end position="50"/>
    </location>
</feature>
<dbReference type="AlphaFoldDB" id="A0A3R8LMQ4"/>
<dbReference type="GO" id="GO:0004803">
    <property type="term" value="F:transposase activity"/>
    <property type="evidence" value="ECO:0007669"/>
    <property type="project" value="InterPro"/>
</dbReference>
<dbReference type="SUPFAM" id="SSF48295">
    <property type="entry name" value="TrpR-like"/>
    <property type="match status" value="1"/>
</dbReference>
<dbReference type="GO" id="GO:0043565">
    <property type="term" value="F:sequence-specific DNA binding"/>
    <property type="evidence" value="ECO:0007669"/>
    <property type="project" value="InterPro"/>
</dbReference>
<evidence type="ECO:0000313" key="2">
    <source>
        <dbReference type="EMBL" id="RRN44575.1"/>
    </source>
</evidence>
<dbReference type="PROSITE" id="PS50943">
    <property type="entry name" value="HTH_CROC1"/>
    <property type="match status" value="1"/>
</dbReference>
<organism evidence="2 3">
    <name type="scientific">Lautropia dentalis</name>
    <dbReference type="NCBI Taxonomy" id="2490857"/>
    <lineage>
        <taxon>Bacteria</taxon>
        <taxon>Pseudomonadati</taxon>
        <taxon>Pseudomonadota</taxon>
        <taxon>Betaproteobacteria</taxon>
        <taxon>Burkholderiales</taxon>
        <taxon>Burkholderiaceae</taxon>
        <taxon>Lautropia</taxon>
    </lineage>
</organism>
<dbReference type="InterPro" id="IPR010921">
    <property type="entry name" value="Trp_repressor/repl_initiator"/>
</dbReference>
<dbReference type="GO" id="GO:0006313">
    <property type="term" value="P:DNA transposition"/>
    <property type="evidence" value="ECO:0007669"/>
    <property type="project" value="InterPro"/>
</dbReference>
<sequence>MAMEGQRMKQNQSYTAEFRTEVVRMVLEQGLSQAEVAARLGVPKGSLANWVVKAKGPSKPFSGAL</sequence>
<name>A0A3R8LMQ4_9BURK</name>
<comment type="caution">
    <text evidence="2">The sequence shown here is derived from an EMBL/GenBank/DDBJ whole genome shotgun (WGS) entry which is preliminary data.</text>
</comment>
<proteinExistence type="predicted"/>
<evidence type="ECO:0000313" key="3">
    <source>
        <dbReference type="Proteomes" id="UP000270261"/>
    </source>
</evidence>
<keyword evidence="3" id="KW-1185">Reference proteome</keyword>
<dbReference type="Pfam" id="PF01527">
    <property type="entry name" value="HTH_Tnp_1"/>
    <property type="match status" value="1"/>
</dbReference>
<dbReference type="InterPro" id="IPR036388">
    <property type="entry name" value="WH-like_DNA-bd_sf"/>
</dbReference>
<accession>A0A3R8LMQ4</accession>
<dbReference type="EMBL" id="RRUE01000002">
    <property type="protein sequence ID" value="RRN44575.1"/>
    <property type="molecule type" value="Genomic_DNA"/>
</dbReference>
<dbReference type="Gene3D" id="1.10.10.10">
    <property type="entry name" value="Winged helix-like DNA-binding domain superfamily/Winged helix DNA-binding domain"/>
    <property type="match status" value="1"/>
</dbReference>
<reference evidence="2 3" key="1">
    <citation type="submission" date="2018-11" db="EMBL/GenBank/DDBJ databases">
        <title>Genome sequencing of Lautropia sp. KCOM 2505 (= ChDC F240).</title>
        <authorList>
            <person name="Kook J.-K."/>
            <person name="Park S.-N."/>
            <person name="Lim Y.K."/>
        </authorList>
    </citation>
    <scope>NUCLEOTIDE SEQUENCE [LARGE SCALE GENOMIC DNA]</scope>
    <source>
        <strain evidence="2 3">KCOM 2505</strain>
    </source>
</reference>
<evidence type="ECO:0000259" key="1">
    <source>
        <dbReference type="PROSITE" id="PS50943"/>
    </source>
</evidence>
<dbReference type="InterPro" id="IPR001387">
    <property type="entry name" value="Cro/C1-type_HTH"/>
</dbReference>
<dbReference type="Proteomes" id="UP000270261">
    <property type="component" value="Unassembled WGS sequence"/>
</dbReference>
<dbReference type="CDD" id="cd00093">
    <property type="entry name" value="HTH_XRE"/>
    <property type="match status" value="1"/>
</dbReference>
<protein>
    <submittedName>
        <fullName evidence="2">Helix-turn-helix domain-containing protein</fullName>
    </submittedName>
</protein>
<dbReference type="InterPro" id="IPR002514">
    <property type="entry name" value="Transposase_8"/>
</dbReference>
<gene>
    <name evidence="2" type="ORF">EHV23_15015</name>
</gene>